<sequence length="149" mass="16818">MGHSSMSEKKEKTDPESAQLSSRVGHEEIEKSGHRNGCSQSVLGWSRSLHSRSFDYSLLYRSTGFRACRPEPLVSHSGASCLLQLARCSPVPLAHAAGIQRLHSGPSVTHHCMSQIYFRPLPYRSIVYIDRSVVEYRRRFVLKTLFLNS</sequence>
<feature type="compositionally biased region" description="Basic and acidic residues" evidence="1">
    <location>
        <begin position="24"/>
        <end position="33"/>
    </location>
</feature>
<protein>
    <submittedName>
        <fullName evidence="2">Uncharacterized protein</fullName>
    </submittedName>
</protein>
<dbReference type="AlphaFoldDB" id="A0A3S5BRF5"/>
<dbReference type="EMBL" id="CAAALY010251486">
    <property type="protein sequence ID" value="VEL36130.1"/>
    <property type="molecule type" value="Genomic_DNA"/>
</dbReference>
<evidence type="ECO:0000313" key="3">
    <source>
        <dbReference type="Proteomes" id="UP000784294"/>
    </source>
</evidence>
<organism evidence="2 3">
    <name type="scientific">Protopolystoma xenopodis</name>
    <dbReference type="NCBI Taxonomy" id="117903"/>
    <lineage>
        <taxon>Eukaryota</taxon>
        <taxon>Metazoa</taxon>
        <taxon>Spiralia</taxon>
        <taxon>Lophotrochozoa</taxon>
        <taxon>Platyhelminthes</taxon>
        <taxon>Monogenea</taxon>
        <taxon>Polyopisthocotylea</taxon>
        <taxon>Polystomatidea</taxon>
        <taxon>Polystomatidae</taxon>
        <taxon>Protopolystoma</taxon>
    </lineage>
</organism>
<accession>A0A3S5BRF5</accession>
<gene>
    <name evidence="2" type="ORF">PXEA_LOCUS29570</name>
</gene>
<reference evidence="2" key="1">
    <citation type="submission" date="2018-11" db="EMBL/GenBank/DDBJ databases">
        <authorList>
            <consortium name="Pathogen Informatics"/>
        </authorList>
    </citation>
    <scope>NUCLEOTIDE SEQUENCE</scope>
</reference>
<feature type="compositionally biased region" description="Basic and acidic residues" evidence="1">
    <location>
        <begin position="1"/>
        <end position="15"/>
    </location>
</feature>
<evidence type="ECO:0000256" key="1">
    <source>
        <dbReference type="SAM" id="MobiDB-lite"/>
    </source>
</evidence>
<name>A0A3S5BRF5_9PLAT</name>
<dbReference type="Proteomes" id="UP000784294">
    <property type="component" value="Unassembled WGS sequence"/>
</dbReference>
<comment type="caution">
    <text evidence="2">The sequence shown here is derived from an EMBL/GenBank/DDBJ whole genome shotgun (WGS) entry which is preliminary data.</text>
</comment>
<keyword evidence="3" id="KW-1185">Reference proteome</keyword>
<feature type="region of interest" description="Disordered" evidence="1">
    <location>
        <begin position="1"/>
        <end position="37"/>
    </location>
</feature>
<evidence type="ECO:0000313" key="2">
    <source>
        <dbReference type="EMBL" id="VEL36130.1"/>
    </source>
</evidence>
<proteinExistence type="predicted"/>